<dbReference type="SUPFAM" id="SSF56112">
    <property type="entry name" value="Protein kinase-like (PK-like)"/>
    <property type="match status" value="1"/>
</dbReference>
<evidence type="ECO:0000313" key="8">
    <source>
        <dbReference type="EMBL" id="RUS26439.1"/>
    </source>
</evidence>
<dbReference type="Pfam" id="PF00069">
    <property type="entry name" value="Pkinase"/>
    <property type="match status" value="1"/>
</dbReference>
<evidence type="ECO:0000256" key="5">
    <source>
        <dbReference type="ARBA" id="ARBA00022840"/>
    </source>
</evidence>
<dbReference type="Gene3D" id="1.10.510.10">
    <property type="entry name" value="Transferase(Phosphotransferase) domain 1"/>
    <property type="match status" value="1"/>
</dbReference>
<feature type="domain" description="Protein kinase" evidence="7">
    <location>
        <begin position="1"/>
        <end position="153"/>
    </location>
</feature>
<evidence type="ECO:0000259" key="7">
    <source>
        <dbReference type="PROSITE" id="PS50011"/>
    </source>
</evidence>
<organism evidence="8 9">
    <name type="scientific">Jimgerdemannia flammicorona</name>
    <dbReference type="NCBI Taxonomy" id="994334"/>
    <lineage>
        <taxon>Eukaryota</taxon>
        <taxon>Fungi</taxon>
        <taxon>Fungi incertae sedis</taxon>
        <taxon>Mucoromycota</taxon>
        <taxon>Mucoromycotina</taxon>
        <taxon>Endogonomycetes</taxon>
        <taxon>Endogonales</taxon>
        <taxon>Endogonaceae</taxon>
        <taxon>Jimgerdemannia</taxon>
    </lineage>
</organism>
<dbReference type="GO" id="GO:0005524">
    <property type="term" value="F:ATP binding"/>
    <property type="evidence" value="ECO:0007669"/>
    <property type="project" value="UniProtKB-KW"/>
</dbReference>
<reference evidence="8 9" key="1">
    <citation type="journal article" date="2018" name="New Phytol.">
        <title>Phylogenomics of Endogonaceae and evolution of mycorrhizas within Mucoromycota.</title>
        <authorList>
            <person name="Chang Y."/>
            <person name="Desiro A."/>
            <person name="Na H."/>
            <person name="Sandor L."/>
            <person name="Lipzen A."/>
            <person name="Clum A."/>
            <person name="Barry K."/>
            <person name="Grigoriev I.V."/>
            <person name="Martin F.M."/>
            <person name="Stajich J.E."/>
            <person name="Smith M.E."/>
            <person name="Bonito G."/>
            <person name="Spatafora J.W."/>
        </authorList>
    </citation>
    <scope>NUCLEOTIDE SEQUENCE [LARGE SCALE GENOMIC DNA]</scope>
    <source>
        <strain evidence="8 9">AD002</strain>
    </source>
</reference>
<dbReference type="Proteomes" id="UP000274822">
    <property type="component" value="Unassembled WGS sequence"/>
</dbReference>
<keyword evidence="9" id="KW-1185">Reference proteome</keyword>
<dbReference type="EC" id="2.7.11.1" evidence="1"/>
<keyword evidence="3" id="KW-0547">Nucleotide-binding</keyword>
<dbReference type="PANTHER" id="PTHR43671:SF13">
    <property type="entry name" value="SERINE_THREONINE-PROTEIN KINASE NEK2"/>
    <property type="match status" value="1"/>
</dbReference>
<accession>A0A433Q9N9</accession>
<feature type="compositionally biased region" description="Polar residues" evidence="6">
    <location>
        <begin position="341"/>
        <end position="357"/>
    </location>
</feature>
<keyword evidence="4 8" id="KW-0418">Kinase</keyword>
<evidence type="ECO:0000256" key="3">
    <source>
        <dbReference type="ARBA" id="ARBA00022741"/>
    </source>
</evidence>
<protein>
    <recommendedName>
        <fullName evidence="1">non-specific serine/threonine protein kinase</fullName>
        <ecNumber evidence="1">2.7.11.1</ecNumber>
    </recommendedName>
</protein>
<keyword evidence="2" id="KW-0808">Transferase</keyword>
<dbReference type="EMBL" id="RBNJ01010432">
    <property type="protein sequence ID" value="RUS26439.1"/>
    <property type="molecule type" value="Genomic_DNA"/>
</dbReference>
<dbReference type="AlphaFoldDB" id="A0A433Q9N9"/>
<feature type="region of interest" description="Disordered" evidence="6">
    <location>
        <begin position="296"/>
        <end position="367"/>
    </location>
</feature>
<dbReference type="PROSITE" id="PS50011">
    <property type="entry name" value="PROTEIN_KINASE_DOM"/>
    <property type="match status" value="1"/>
</dbReference>
<dbReference type="InterPro" id="IPR000719">
    <property type="entry name" value="Prot_kinase_dom"/>
</dbReference>
<feature type="compositionally biased region" description="Polar residues" evidence="6">
    <location>
        <begin position="299"/>
        <end position="313"/>
    </location>
</feature>
<evidence type="ECO:0000256" key="4">
    <source>
        <dbReference type="ARBA" id="ARBA00022777"/>
    </source>
</evidence>
<keyword evidence="5" id="KW-0067">ATP-binding</keyword>
<feature type="region of interest" description="Disordered" evidence="6">
    <location>
        <begin position="259"/>
        <end position="279"/>
    </location>
</feature>
<dbReference type="InterPro" id="IPR050660">
    <property type="entry name" value="NEK_Ser/Thr_kinase"/>
</dbReference>
<dbReference type="InterPro" id="IPR011009">
    <property type="entry name" value="Kinase-like_dom_sf"/>
</dbReference>
<gene>
    <name evidence="8" type="ORF">BC938DRAFT_470769</name>
</gene>
<sequence>MGNWPKESARYPFAMRNSSLIMQTSFLTNEIFFVICRGAGLAKFIGTDGTLLKTKCGTPAYLAPEIQNHTEEKPYSKAVDLWSLGVVVYQMIARKMPYECSTQYVLIDAIIQGDLDLTPFTKGGYTVDFVTRLLEVDPKQRMTANEALKHPWLMDVTAAAEPYPLFDLNFVHQATVTAQVEIKTEVIQGVSSELPTSLKTEMGLDTAQVEVKAEVVQEVSAELPTSLKTEMNMDTAQVEIKTEVVQEVSSELPTSLKTTEMSLDMNSGDGSRPSGSTGLTYIFEDNELLSAPTELAMETGSSSTDRPQVQPKTHVQKRSPPSAPRRVTRSQSKLEVAESAPITSVTGKKRPASSTDLENPPKRSSRS</sequence>
<evidence type="ECO:0000313" key="9">
    <source>
        <dbReference type="Proteomes" id="UP000274822"/>
    </source>
</evidence>
<dbReference type="GO" id="GO:0004674">
    <property type="term" value="F:protein serine/threonine kinase activity"/>
    <property type="evidence" value="ECO:0007669"/>
    <property type="project" value="UniProtKB-EC"/>
</dbReference>
<name>A0A433Q9N9_9FUNG</name>
<dbReference type="SMART" id="SM00220">
    <property type="entry name" value="S_TKc"/>
    <property type="match status" value="1"/>
</dbReference>
<dbReference type="PANTHER" id="PTHR43671">
    <property type="entry name" value="SERINE/THREONINE-PROTEIN KINASE NEK"/>
    <property type="match status" value="1"/>
</dbReference>
<evidence type="ECO:0000256" key="1">
    <source>
        <dbReference type="ARBA" id="ARBA00012513"/>
    </source>
</evidence>
<proteinExistence type="predicted"/>
<evidence type="ECO:0000256" key="2">
    <source>
        <dbReference type="ARBA" id="ARBA00022679"/>
    </source>
</evidence>
<evidence type="ECO:0000256" key="6">
    <source>
        <dbReference type="SAM" id="MobiDB-lite"/>
    </source>
</evidence>
<comment type="caution">
    <text evidence="8">The sequence shown here is derived from an EMBL/GenBank/DDBJ whole genome shotgun (WGS) entry which is preliminary data.</text>
</comment>